<accession>A0A8J2NPR2</accession>
<name>A0A8J2NPR2_9HEXA</name>
<dbReference type="AlphaFoldDB" id="A0A8J2NPR2"/>
<evidence type="ECO:0000313" key="1">
    <source>
        <dbReference type="EMBL" id="CAG7721186.1"/>
    </source>
</evidence>
<comment type="caution">
    <text evidence="1">The sequence shown here is derived from an EMBL/GenBank/DDBJ whole genome shotgun (WGS) entry which is preliminary data.</text>
</comment>
<reference evidence="1" key="1">
    <citation type="submission" date="2021-06" db="EMBL/GenBank/DDBJ databases">
        <authorList>
            <person name="Hodson N. C."/>
            <person name="Mongue J. A."/>
            <person name="Jaron S. K."/>
        </authorList>
    </citation>
    <scope>NUCLEOTIDE SEQUENCE</scope>
</reference>
<organism evidence="1 2">
    <name type="scientific">Allacma fusca</name>
    <dbReference type="NCBI Taxonomy" id="39272"/>
    <lineage>
        <taxon>Eukaryota</taxon>
        <taxon>Metazoa</taxon>
        <taxon>Ecdysozoa</taxon>
        <taxon>Arthropoda</taxon>
        <taxon>Hexapoda</taxon>
        <taxon>Collembola</taxon>
        <taxon>Symphypleona</taxon>
        <taxon>Sminthuridae</taxon>
        <taxon>Allacma</taxon>
    </lineage>
</organism>
<gene>
    <name evidence="1" type="ORF">AFUS01_LOCUS10420</name>
</gene>
<protein>
    <submittedName>
        <fullName evidence="1">Uncharacterized protein</fullName>
    </submittedName>
</protein>
<feature type="non-terminal residue" evidence="1">
    <location>
        <position position="1"/>
    </location>
</feature>
<proteinExistence type="predicted"/>
<sequence>MTAAPVALSLICSFICPITLLGNPAEIYLYGTQ</sequence>
<dbReference type="OrthoDB" id="6132759at2759"/>
<keyword evidence="2" id="KW-1185">Reference proteome</keyword>
<dbReference type="EMBL" id="CAJVCH010077297">
    <property type="protein sequence ID" value="CAG7721186.1"/>
    <property type="molecule type" value="Genomic_DNA"/>
</dbReference>
<dbReference type="Proteomes" id="UP000708208">
    <property type="component" value="Unassembled WGS sequence"/>
</dbReference>
<evidence type="ECO:0000313" key="2">
    <source>
        <dbReference type="Proteomes" id="UP000708208"/>
    </source>
</evidence>